<keyword evidence="2" id="KW-1133">Transmembrane helix</keyword>
<dbReference type="AlphaFoldDB" id="A0AAV4UD12"/>
<sequence>MDCDVILGLRTCFTASKGKRKKTNWSDEDNADSQSSINSSKNDGQSAHSTELYRKDLISTMTVVMITNLLMMKLLKLLIIGNVFGMKLCKY</sequence>
<comment type="caution">
    <text evidence="3">The sequence shown here is derived from an EMBL/GenBank/DDBJ whole genome shotgun (WGS) entry which is preliminary data.</text>
</comment>
<name>A0AAV4UD12_CAEEX</name>
<protein>
    <submittedName>
        <fullName evidence="3">Uncharacterized protein</fullName>
    </submittedName>
</protein>
<feature type="transmembrane region" description="Helical" evidence="2">
    <location>
        <begin position="57"/>
        <end position="84"/>
    </location>
</feature>
<dbReference type="Proteomes" id="UP001054945">
    <property type="component" value="Unassembled WGS sequence"/>
</dbReference>
<feature type="region of interest" description="Disordered" evidence="1">
    <location>
        <begin position="17"/>
        <end position="48"/>
    </location>
</feature>
<proteinExistence type="predicted"/>
<evidence type="ECO:0000256" key="1">
    <source>
        <dbReference type="SAM" id="MobiDB-lite"/>
    </source>
</evidence>
<reference evidence="3 4" key="1">
    <citation type="submission" date="2021-06" db="EMBL/GenBank/DDBJ databases">
        <title>Caerostris extrusa draft genome.</title>
        <authorList>
            <person name="Kono N."/>
            <person name="Arakawa K."/>
        </authorList>
    </citation>
    <scope>NUCLEOTIDE SEQUENCE [LARGE SCALE GENOMIC DNA]</scope>
</reference>
<keyword evidence="4" id="KW-1185">Reference proteome</keyword>
<gene>
    <name evidence="3" type="ORF">CEXT_737961</name>
</gene>
<dbReference type="EMBL" id="BPLR01012639">
    <property type="protein sequence ID" value="GIY55425.1"/>
    <property type="molecule type" value="Genomic_DNA"/>
</dbReference>
<feature type="compositionally biased region" description="Polar residues" evidence="1">
    <location>
        <begin position="32"/>
        <end position="48"/>
    </location>
</feature>
<evidence type="ECO:0000256" key="2">
    <source>
        <dbReference type="SAM" id="Phobius"/>
    </source>
</evidence>
<evidence type="ECO:0000313" key="3">
    <source>
        <dbReference type="EMBL" id="GIY55425.1"/>
    </source>
</evidence>
<accession>A0AAV4UD12</accession>
<organism evidence="3 4">
    <name type="scientific">Caerostris extrusa</name>
    <name type="common">Bark spider</name>
    <name type="synonym">Caerostris bankana</name>
    <dbReference type="NCBI Taxonomy" id="172846"/>
    <lineage>
        <taxon>Eukaryota</taxon>
        <taxon>Metazoa</taxon>
        <taxon>Ecdysozoa</taxon>
        <taxon>Arthropoda</taxon>
        <taxon>Chelicerata</taxon>
        <taxon>Arachnida</taxon>
        <taxon>Araneae</taxon>
        <taxon>Araneomorphae</taxon>
        <taxon>Entelegynae</taxon>
        <taxon>Araneoidea</taxon>
        <taxon>Araneidae</taxon>
        <taxon>Caerostris</taxon>
    </lineage>
</organism>
<keyword evidence="2" id="KW-0472">Membrane</keyword>
<evidence type="ECO:0000313" key="4">
    <source>
        <dbReference type="Proteomes" id="UP001054945"/>
    </source>
</evidence>
<keyword evidence="2" id="KW-0812">Transmembrane</keyword>